<proteinExistence type="inferred from homology"/>
<feature type="transmembrane region" description="Helical" evidence="10">
    <location>
        <begin position="254"/>
        <end position="275"/>
    </location>
</feature>
<feature type="transmembrane region" description="Helical" evidence="10">
    <location>
        <begin position="181"/>
        <end position="201"/>
    </location>
</feature>
<evidence type="ECO:0000256" key="10">
    <source>
        <dbReference type="SAM" id="Phobius"/>
    </source>
</evidence>
<dbReference type="InterPro" id="IPR018456">
    <property type="entry name" value="PTR2_symporter_CS"/>
</dbReference>
<dbReference type="Pfam" id="PF00854">
    <property type="entry name" value="PTR2"/>
    <property type="match status" value="1"/>
</dbReference>
<comment type="similarity">
    <text evidence="2">Belongs to the major facilitator superfamily. Proton-dependent oligopeptide transporter (POT/PTR) (TC 2.A.17) family.</text>
</comment>
<comment type="subcellular location">
    <subcellularLocation>
        <location evidence="1">Cell membrane</location>
        <topology evidence="1">Multi-pass membrane protein</topology>
    </subcellularLocation>
</comment>
<accession>A0A9Q8ZQT4</accession>
<keyword evidence="4" id="KW-1003">Cell membrane</keyword>
<dbReference type="InterPro" id="IPR005279">
    <property type="entry name" value="Dipep/tripep_permease"/>
</dbReference>
<evidence type="ECO:0000256" key="7">
    <source>
        <dbReference type="ARBA" id="ARBA00023136"/>
    </source>
</evidence>
<keyword evidence="13" id="KW-1185">Reference proteome</keyword>
<feature type="transmembrane region" description="Helical" evidence="10">
    <location>
        <begin position="32"/>
        <end position="50"/>
    </location>
</feature>
<feature type="transmembrane region" description="Helical" evidence="10">
    <location>
        <begin position="332"/>
        <end position="353"/>
    </location>
</feature>
<evidence type="ECO:0000256" key="5">
    <source>
        <dbReference type="ARBA" id="ARBA00022692"/>
    </source>
</evidence>
<comment type="function">
    <text evidence="8">Proton-dependent uptake of di- or tri-peptides.</text>
</comment>
<dbReference type="GO" id="GO:0071916">
    <property type="term" value="F:dipeptide transmembrane transporter activity"/>
    <property type="evidence" value="ECO:0007669"/>
    <property type="project" value="UniProtKB-ARBA"/>
</dbReference>
<evidence type="ECO:0000256" key="4">
    <source>
        <dbReference type="ARBA" id="ARBA00022475"/>
    </source>
</evidence>
<keyword evidence="3" id="KW-0813">Transport</keyword>
<dbReference type="SUPFAM" id="SSF103473">
    <property type="entry name" value="MFS general substrate transporter"/>
    <property type="match status" value="1"/>
</dbReference>
<dbReference type="PANTHER" id="PTHR23517:SF15">
    <property type="entry name" value="PROTON-DEPENDENT OLIGOPEPTIDE FAMILY TRANSPORT PROTEIN"/>
    <property type="match status" value="1"/>
</dbReference>
<feature type="transmembrane region" description="Helical" evidence="10">
    <location>
        <begin position="151"/>
        <end position="175"/>
    </location>
</feature>
<feature type="transmembrane region" description="Helical" evidence="10">
    <location>
        <begin position="399"/>
        <end position="421"/>
    </location>
</feature>
<evidence type="ECO:0000256" key="3">
    <source>
        <dbReference type="ARBA" id="ARBA00022448"/>
    </source>
</evidence>
<evidence type="ECO:0000313" key="13">
    <source>
        <dbReference type="Proteomes" id="UP001055911"/>
    </source>
</evidence>
<dbReference type="NCBIfam" id="TIGR00924">
    <property type="entry name" value="yjdL_sub1_fam"/>
    <property type="match status" value="1"/>
</dbReference>
<keyword evidence="6 10" id="KW-1133">Transmembrane helix</keyword>
<sequence>MFLEKKHDVDHAFFGQPKGLQYLAGTEFWERFSYYGMRAILLYYMVAAATQGGLGLSQTTGLSIMSIYGALVYLASVFGGYVSDRILGSRRTVFTGGILIMLGHIALALPMGLVGLFTSIGLITLGTGCLKPNISDMVGNLYSKSDARRDSAFTIFTFAINLGAFIAPFVCGWGASSVSYHFGFSFAAVGMLIGLIFYYYGGKKYLGDDGIKPTDPIQRDELAKISLWIVIGLITFAAVLVVMHFMDILTLDSFVSVLSVIALVTPVIYFVIMLRSKKVSKVERSRVWAYIPLFIGAAIFWAIEESGSSILATFALKQTNNHLGWLTINPSWYQSLNPLFIMLYTPLFVWLWTKLGKNQPSTPKKFAYGLFFAGLSFLFMVIPLVLFGTHAMVSPLWLVGSWAIIEIAEMLISPIGLSVTTKLAPKAFGAQMMSMWFLGDAAGQAINSQIARFYTPGNEVGYFAVIGLVAILISIILLFLVKPVEKLMDGVR</sequence>
<evidence type="ECO:0000256" key="1">
    <source>
        <dbReference type="ARBA" id="ARBA00004651"/>
    </source>
</evidence>
<organism evidence="12 13">
    <name type="scientific">Fructilactobacillus cliffordii</name>
    <dbReference type="NCBI Taxonomy" id="2940299"/>
    <lineage>
        <taxon>Bacteria</taxon>
        <taxon>Bacillati</taxon>
        <taxon>Bacillota</taxon>
        <taxon>Bacilli</taxon>
        <taxon>Lactobacillales</taxon>
        <taxon>Lactobacillaceae</taxon>
        <taxon>Fructilactobacillus</taxon>
    </lineage>
</organism>
<feature type="transmembrane region" description="Helical" evidence="10">
    <location>
        <begin position="460"/>
        <end position="481"/>
    </location>
</feature>
<dbReference type="InterPro" id="IPR050171">
    <property type="entry name" value="MFS_Transporters"/>
</dbReference>
<evidence type="ECO:0000256" key="8">
    <source>
        <dbReference type="ARBA" id="ARBA00059575"/>
    </source>
</evidence>
<dbReference type="AlphaFoldDB" id="A0A9Q8ZQT4"/>
<dbReference type="InterPro" id="IPR000109">
    <property type="entry name" value="POT_fam"/>
</dbReference>
<feature type="transmembrane region" description="Helical" evidence="10">
    <location>
        <begin position="287"/>
        <end position="303"/>
    </location>
</feature>
<dbReference type="PANTHER" id="PTHR23517">
    <property type="entry name" value="RESISTANCE PROTEIN MDTM, PUTATIVE-RELATED-RELATED"/>
    <property type="match status" value="1"/>
</dbReference>
<evidence type="ECO:0000256" key="9">
    <source>
        <dbReference type="ARBA" id="ARBA00069644"/>
    </source>
</evidence>
<name>A0A9Q8ZQT4_9LACO</name>
<protein>
    <recommendedName>
        <fullName evidence="9">Di-/tripeptide transporter</fullName>
    </recommendedName>
</protein>
<dbReference type="CDD" id="cd17346">
    <property type="entry name" value="MFS_DtpA_like"/>
    <property type="match status" value="1"/>
</dbReference>
<feature type="transmembrane region" description="Helical" evidence="10">
    <location>
        <begin position="102"/>
        <end position="130"/>
    </location>
</feature>
<gene>
    <name evidence="12" type="ORF">M3M40_04425</name>
</gene>
<reference evidence="12" key="1">
    <citation type="submission" date="2022-05" db="EMBL/GenBank/DDBJ databases">
        <authorList>
            <person name="Oliphant S.A."/>
            <person name="Watson-Haigh N.S."/>
            <person name="Sumby K.M."/>
            <person name="Gardner J.M."/>
            <person name="Jiranek V."/>
        </authorList>
    </citation>
    <scope>NUCLEOTIDE SEQUENCE</scope>
    <source>
        <strain evidence="12">KI4_B1</strain>
    </source>
</reference>
<keyword evidence="5 10" id="KW-0812">Transmembrane</keyword>
<keyword evidence="7 10" id="KW-0472">Membrane</keyword>
<dbReference type="PROSITE" id="PS01022">
    <property type="entry name" value="PTR2_1"/>
    <property type="match status" value="1"/>
</dbReference>
<feature type="transmembrane region" description="Helical" evidence="10">
    <location>
        <begin position="222"/>
        <end position="242"/>
    </location>
</feature>
<dbReference type="InterPro" id="IPR036259">
    <property type="entry name" value="MFS_trans_sf"/>
</dbReference>
<dbReference type="Gene3D" id="1.20.1250.20">
    <property type="entry name" value="MFS general substrate transporter like domains"/>
    <property type="match status" value="1"/>
</dbReference>
<feature type="transmembrane region" description="Helical" evidence="10">
    <location>
        <begin position="365"/>
        <end position="387"/>
    </location>
</feature>
<evidence type="ECO:0000313" key="12">
    <source>
        <dbReference type="EMBL" id="USS89934.1"/>
    </source>
</evidence>
<dbReference type="PROSITE" id="PS50850">
    <property type="entry name" value="MFS"/>
    <property type="match status" value="1"/>
</dbReference>
<dbReference type="EMBL" id="CP097119">
    <property type="protein sequence ID" value="USS89934.1"/>
    <property type="molecule type" value="Genomic_DNA"/>
</dbReference>
<dbReference type="GO" id="GO:0042937">
    <property type="term" value="F:tripeptide transmembrane transporter activity"/>
    <property type="evidence" value="ECO:0007669"/>
    <property type="project" value="UniProtKB-ARBA"/>
</dbReference>
<dbReference type="InterPro" id="IPR020846">
    <property type="entry name" value="MFS_dom"/>
</dbReference>
<feature type="transmembrane region" description="Helical" evidence="10">
    <location>
        <begin position="62"/>
        <end position="82"/>
    </location>
</feature>
<dbReference type="Proteomes" id="UP001055911">
    <property type="component" value="Chromosome"/>
</dbReference>
<evidence type="ECO:0000259" key="11">
    <source>
        <dbReference type="PROSITE" id="PS50850"/>
    </source>
</evidence>
<feature type="domain" description="Major facilitator superfamily (MFS) profile" evidence="11">
    <location>
        <begin position="1"/>
        <end position="206"/>
    </location>
</feature>
<dbReference type="GO" id="GO:0005886">
    <property type="term" value="C:plasma membrane"/>
    <property type="evidence" value="ECO:0007669"/>
    <property type="project" value="UniProtKB-SubCell"/>
</dbReference>
<evidence type="ECO:0000256" key="2">
    <source>
        <dbReference type="ARBA" id="ARBA00005982"/>
    </source>
</evidence>
<evidence type="ECO:0000256" key="6">
    <source>
        <dbReference type="ARBA" id="ARBA00022989"/>
    </source>
</evidence>
<dbReference type="GO" id="GO:0015333">
    <property type="term" value="F:peptide:proton symporter activity"/>
    <property type="evidence" value="ECO:0007669"/>
    <property type="project" value="UniProtKB-ARBA"/>
</dbReference>
<dbReference type="FunFam" id="1.20.1250.20:FF:000017">
    <property type="entry name" value="Dipeptide and tripeptide permease A"/>
    <property type="match status" value="1"/>
</dbReference>
<dbReference type="GO" id="GO:0035443">
    <property type="term" value="P:tripeptide transmembrane transport"/>
    <property type="evidence" value="ECO:0007669"/>
    <property type="project" value="UniProtKB-ARBA"/>
</dbReference>